<organism evidence="1 2">
    <name type="scientific">Rhodocollybia butyracea</name>
    <dbReference type="NCBI Taxonomy" id="206335"/>
    <lineage>
        <taxon>Eukaryota</taxon>
        <taxon>Fungi</taxon>
        <taxon>Dikarya</taxon>
        <taxon>Basidiomycota</taxon>
        <taxon>Agaricomycotina</taxon>
        <taxon>Agaricomycetes</taxon>
        <taxon>Agaricomycetidae</taxon>
        <taxon>Agaricales</taxon>
        <taxon>Marasmiineae</taxon>
        <taxon>Omphalotaceae</taxon>
        <taxon>Rhodocollybia</taxon>
    </lineage>
</organism>
<reference evidence="1" key="1">
    <citation type="submission" date="2020-11" db="EMBL/GenBank/DDBJ databases">
        <authorList>
            <consortium name="DOE Joint Genome Institute"/>
            <person name="Ahrendt S."/>
            <person name="Riley R."/>
            <person name="Andreopoulos W."/>
            <person name="Labutti K."/>
            <person name="Pangilinan J."/>
            <person name="Ruiz-Duenas F.J."/>
            <person name="Barrasa J.M."/>
            <person name="Sanchez-Garcia M."/>
            <person name="Camarero S."/>
            <person name="Miyauchi S."/>
            <person name="Serrano A."/>
            <person name="Linde D."/>
            <person name="Babiker R."/>
            <person name="Drula E."/>
            <person name="Ayuso-Fernandez I."/>
            <person name="Pacheco R."/>
            <person name="Padilla G."/>
            <person name="Ferreira P."/>
            <person name="Barriuso J."/>
            <person name="Kellner H."/>
            <person name="Castanera R."/>
            <person name="Alfaro M."/>
            <person name="Ramirez L."/>
            <person name="Pisabarro A.G."/>
            <person name="Kuo A."/>
            <person name="Tritt A."/>
            <person name="Lipzen A."/>
            <person name="He G."/>
            <person name="Yan M."/>
            <person name="Ng V."/>
            <person name="Cullen D."/>
            <person name="Martin F."/>
            <person name="Rosso M.-N."/>
            <person name="Henrissat B."/>
            <person name="Hibbett D."/>
            <person name="Martinez A.T."/>
            <person name="Grigoriev I.V."/>
        </authorList>
    </citation>
    <scope>NUCLEOTIDE SEQUENCE</scope>
    <source>
        <strain evidence="1">AH 40177</strain>
    </source>
</reference>
<accession>A0A9P5PGH1</accession>
<evidence type="ECO:0000313" key="2">
    <source>
        <dbReference type="Proteomes" id="UP000772434"/>
    </source>
</evidence>
<evidence type="ECO:0000313" key="1">
    <source>
        <dbReference type="EMBL" id="KAF9062247.1"/>
    </source>
</evidence>
<dbReference type="Proteomes" id="UP000772434">
    <property type="component" value="Unassembled WGS sequence"/>
</dbReference>
<gene>
    <name evidence="1" type="ORF">BDP27DRAFT_1483596</name>
</gene>
<dbReference type="EMBL" id="JADNRY010000178">
    <property type="protein sequence ID" value="KAF9062247.1"/>
    <property type="molecule type" value="Genomic_DNA"/>
</dbReference>
<comment type="caution">
    <text evidence="1">The sequence shown here is derived from an EMBL/GenBank/DDBJ whole genome shotgun (WGS) entry which is preliminary data.</text>
</comment>
<dbReference type="AlphaFoldDB" id="A0A9P5PGH1"/>
<protein>
    <submittedName>
        <fullName evidence="1">Uncharacterized protein</fullName>
    </submittedName>
</protein>
<sequence length="379" mass="42874">MYKFTDRYCIKLKSKYSLHLFKLKRSTSTFQLHGNAKASCRQSLDLTASRMHAHVPPKAVGTQAGPRDTNSLYHNRWISVLLRNSSTAGNLGAGWNIEDRLFEGLQRRISLWHPRRDNSPDLALESNIHTLQHTHGLIHFYAKFPLISGVKYNGFGKMISAAFSSNHQLYGIHISELLTQKPLVFAAGIFGAKAMLNVQDTSEMLRRQWAVLSVDPAALQRTFCVDWRTPEQLSKILASTIALLATYPSGESLVFPNASKRQRGVIWIQEAARGIPIAVVLSLQVFLFDLEYMCKYLRILKPVALEIHHVHLRYCASRELQEGYNPNLLETGKKQMDADSESSNGKKDILQTATLASFRLCVAVPCFRTTRGIRLTYHY</sequence>
<proteinExistence type="predicted"/>
<name>A0A9P5PGH1_9AGAR</name>
<keyword evidence="2" id="KW-1185">Reference proteome</keyword>